<proteinExistence type="predicted"/>
<keyword evidence="3" id="KW-1185">Reference proteome</keyword>
<dbReference type="Gene3D" id="1.20.1280.50">
    <property type="match status" value="1"/>
</dbReference>
<gene>
    <name evidence="2" type="ORF">CTI12_AA129840</name>
</gene>
<dbReference type="InterPro" id="IPR036047">
    <property type="entry name" value="F-box-like_dom_sf"/>
</dbReference>
<dbReference type="Proteomes" id="UP000245207">
    <property type="component" value="Unassembled WGS sequence"/>
</dbReference>
<comment type="caution">
    <text evidence="2">The sequence shown here is derived from an EMBL/GenBank/DDBJ whole genome shotgun (WGS) entry which is preliminary data.</text>
</comment>
<dbReference type="SUPFAM" id="SSF81383">
    <property type="entry name" value="F-box domain"/>
    <property type="match status" value="1"/>
</dbReference>
<dbReference type="Pfam" id="PF12937">
    <property type="entry name" value="F-box-like"/>
    <property type="match status" value="1"/>
</dbReference>
<dbReference type="OrthoDB" id="812961at2759"/>
<dbReference type="InterPro" id="IPR001810">
    <property type="entry name" value="F-box_dom"/>
</dbReference>
<dbReference type="EMBL" id="PKPP01002081">
    <property type="protein sequence ID" value="PWA77749.1"/>
    <property type="molecule type" value="Genomic_DNA"/>
</dbReference>
<evidence type="ECO:0000313" key="2">
    <source>
        <dbReference type="EMBL" id="PWA77749.1"/>
    </source>
</evidence>
<dbReference type="PANTHER" id="PTHR31215">
    <property type="entry name" value="OS05G0510400 PROTEIN-RELATED"/>
    <property type="match status" value="1"/>
</dbReference>
<reference evidence="2 3" key="1">
    <citation type="journal article" date="2018" name="Mol. Plant">
        <title>The genome of Artemisia annua provides insight into the evolution of Asteraceae family and artemisinin biosynthesis.</title>
        <authorList>
            <person name="Shen Q."/>
            <person name="Zhang L."/>
            <person name="Liao Z."/>
            <person name="Wang S."/>
            <person name="Yan T."/>
            <person name="Shi P."/>
            <person name="Liu M."/>
            <person name="Fu X."/>
            <person name="Pan Q."/>
            <person name="Wang Y."/>
            <person name="Lv Z."/>
            <person name="Lu X."/>
            <person name="Zhang F."/>
            <person name="Jiang W."/>
            <person name="Ma Y."/>
            <person name="Chen M."/>
            <person name="Hao X."/>
            <person name="Li L."/>
            <person name="Tang Y."/>
            <person name="Lv G."/>
            <person name="Zhou Y."/>
            <person name="Sun X."/>
            <person name="Brodelius P.E."/>
            <person name="Rose J.K.C."/>
            <person name="Tang K."/>
        </authorList>
    </citation>
    <scope>NUCLEOTIDE SEQUENCE [LARGE SCALE GENOMIC DNA]</scope>
    <source>
        <strain evidence="3">cv. Huhao1</strain>
        <tissue evidence="2">Leaf</tissue>
    </source>
</reference>
<dbReference type="STRING" id="35608.A0A2U1NW66"/>
<sequence>MKNVEKSHVEDDSSSFDPLPDDILHQILNKLIDLKILCSCKLVSKRFFRIITKVDTISLITKHTSFNPFLSTIQSLRKFGGLKSLCIEIPPPREYPFLFKWKIKFGNKLDSFICLLPNTIYDNQEVYVNANGGKLEEEEEAMELRGRKHCVAVSCLMTAMTRLLMLLCSIKNIPLLETVSIMDCDKRWRVSASEVKVTEMRNDLTSPSESSYMRLEFGCRVSRCYVPMLELPVSGYVMKGVTLFLFERDDLPESEFDIFRKTVDADFEDKKEAAYCEALMEIFKNHMGRIERLNHLTTGVDF</sequence>
<organism evidence="2 3">
    <name type="scientific">Artemisia annua</name>
    <name type="common">Sweet wormwood</name>
    <dbReference type="NCBI Taxonomy" id="35608"/>
    <lineage>
        <taxon>Eukaryota</taxon>
        <taxon>Viridiplantae</taxon>
        <taxon>Streptophyta</taxon>
        <taxon>Embryophyta</taxon>
        <taxon>Tracheophyta</taxon>
        <taxon>Spermatophyta</taxon>
        <taxon>Magnoliopsida</taxon>
        <taxon>eudicotyledons</taxon>
        <taxon>Gunneridae</taxon>
        <taxon>Pentapetalae</taxon>
        <taxon>asterids</taxon>
        <taxon>campanulids</taxon>
        <taxon>Asterales</taxon>
        <taxon>Asteraceae</taxon>
        <taxon>Asteroideae</taxon>
        <taxon>Anthemideae</taxon>
        <taxon>Artemisiinae</taxon>
        <taxon>Artemisia</taxon>
    </lineage>
</organism>
<protein>
    <submittedName>
        <fullName evidence="2">F-box domain, Leucine-rich repeat domain, L domain-like protein</fullName>
    </submittedName>
</protein>
<dbReference type="AlphaFoldDB" id="A0A2U1NW66"/>
<evidence type="ECO:0000259" key="1">
    <source>
        <dbReference type="PROSITE" id="PS50181"/>
    </source>
</evidence>
<feature type="domain" description="F-box" evidence="1">
    <location>
        <begin position="13"/>
        <end position="60"/>
    </location>
</feature>
<name>A0A2U1NW66_ARTAN</name>
<evidence type="ECO:0000313" key="3">
    <source>
        <dbReference type="Proteomes" id="UP000245207"/>
    </source>
</evidence>
<dbReference type="InterPro" id="IPR044809">
    <property type="entry name" value="AUF1-like"/>
</dbReference>
<accession>A0A2U1NW66</accession>
<dbReference type="PROSITE" id="PS50181">
    <property type="entry name" value="FBOX"/>
    <property type="match status" value="1"/>
</dbReference>